<keyword evidence="5" id="KW-1185">Reference proteome</keyword>
<gene>
    <name evidence="4" type="ORF">FOE67_06735</name>
</gene>
<keyword evidence="2" id="KW-1277">Toxin-antitoxin system</keyword>
<evidence type="ECO:0008006" key="6">
    <source>
        <dbReference type="Google" id="ProtNLM"/>
    </source>
</evidence>
<dbReference type="Gene3D" id="2.30.30.110">
    <property type="match status" value="1"/>
</dbReference>
<reference evidence="5" key="1">
    <citation type="submission" date="2019-10" db="EMBL/GenBank/DDBJ databases">
        <title>Streptomyces sp. nov., a novel actinobacterium isolated from alkaline environment.</title>
        <authorList>
            <person name="Golinska P."/>
        </authorList>
    </citation>
    <scope>NUCLEOTIDE SEQUENCE [LARGE SCALE GENOMIC DNA]</scope>
    <source>
        <strain evidence="5">DSM 42108</strain>
    </source>
</reference>
<evidence type="ECO:0000313" key="5">
    <source>
        <dbReference type="Proteomes" id="UP000530234"/>
    </source>
</evidence>
<comment type="similarity">
    <text evidence="1">Belongs to the PemK/MazF family.</text>
</comment>
<dbReference type="InterPro" id="IPR011067">
    <property type="entry name" value="Plasmid_toxin/cell-grow_inhib"/>
</dbReference>
<sequence length="213" mass="23264">MHHAVHHVCAHPEKHPDNRRRPVHRHPYPRHGQQRTCGSPRAGSGAVLPPLRGRGASCSAHRGAQSRRRGSDAPWICRPRRTGGRGGSRVPRGHARATTRRRGRGGVAVSEIIPIRGRVYTADVGHGGKPWLVVSNNARNTHLKDCLATRITTSTKPPLPSIVELSTADPLAGRVLCDDLVNLHRYELLEDRGALSHHTMLKVSQGLRAALAI</sequence>
<dbReference type="Proteomes" id="UP000530234">
    <property type="component" value="Unassembled WGS sequence"/>
</dbReference>
<dbReference type="GO" id="GO:0003677">
    <property type="term" value="F:DNA binding"/>
    <property type="evidence" value="ECO:0007669"/>
    <property type="project" value="InterPro"/>
</dbReference>
<feature type="compositionally biased region" description="Basic residues" evidence="3">
    <location>
        <begin position="91"/>
        <end position="103"/>
    </location>
</feature>
<evidence type="ECO:0000256" key="3">
    <source>
        <dbReference type="SAM" id="MobiDB-lite"/>
    </source>
</evidence>
<dbReference type="SUPFAM" id="SSF50118">
    <property type="entry name" value="Cell growth inhibitor/plasmid maintenance toxic component"/>
    <property type="match status" value="1"/>
</dbReference>
<evidence type="ECO:0000256" key="1">
    <source>
        <dbReference type="ARBA" id="ARBA00007521"/>
    </source>
</evidence>
<feature type="compositionally biased region" description="Basic residues" evidence="3">
    <location>
        <begin position="21"/>
        <end position="33"/>
    </location>
</feature>
<dbReference type="EMBL" id="VKHS01000097">
    <property type="protein sequence ID" value="MBB0229215.1"/>
    <property type="molecule type" value="Genomic_DNA"/>
</dbReference>
<dbReference type="InterPro" id="IPR003477">
    <property type="entry name" value="PemK-like"/>
</dbReference>
<name>A0A7W3T1H1_9ACTN</name>
<feature type="region of interest" description="Disordered" evidence="3">
    <location>
        <begin position="1"/>
        <end position="103"/>
    </location>
</feature>
<dbReference type="AlphaFoldDB" id="A0A7W3T1H1"/>
<protein>
    <recommendedName>
        <fullName evidence="6">Type II toxin-antitoxin system PemK/MazF family toxin</fullName>
    </recommendedName>
</protein>
<comment type="caution">
    <text evidence="4">The sequence shown here is derived from an EMBL/GenBank/DDBJ whole genome shotgun (WGS) entry which is preliminary data.</text>
</comment>
<evidence type="ECO:0000256" key="2">
    <source>
        <dbReference type="ARBA" id="ARBA00022649"/>
    </source>
</evidence>
<accession>A0A7W3T1H1</accession>
<feature type="compositionally biased region" description="Basic and acidic residues" evidence="3">
    <location>
        <begin position="10"/>
        <end position="20"/>
    </location>
</feature>
<organism evidence="4 5">
    <name type="scientific">Streptomyces calidiresistens</name>
    <dbReference type="NCBI Taxonomy" id="1485586"/>
    <lineage>
        <taxon>Bacteria</taxon>
        <taxon>Bacillati</taxon>
        <taxon>Actinomycetota</taxon>
        <taxon>Actinomycetes</taxon>
        <taxon>Kitasatosporales</taxon>
        <taxon>Streptomycetaceae</taxon>
        <taxon>Streptomyces</taxon>
    </lineage>
</organism>
<evidence type="ECO:0000313" key="4">
    <source>
        <dbReference type="EMBL" id="MBB0229215.1"/>
    </source>
</evidence>
<proteinExistence type="inferred from homology"/>
<dbReference type="Pfam" id="PF02452">
    <property type="entry name" value="PemK_toxin"/>
    <property type="match status" value="1"/>
</dbReference>